<comment type="caution">
    <text evidence="2">The sequence shown here is derived from an EMBL/GenBank/DDBJ whole genome shotgun (WGS) entry which is preliminary data.</text>
</comment>
<dbReference type="SUPFAM" id="SSF160350">
    <property type="entry name" value="Rnp2-like"/>
    <property type="match status" value="1"/>
</dbReference>
<keyword evidence="1" id="KW-0819">tRNA processing</keyword>
<evidence type="ECO:0000313" key="2">
    <source>
        <dbReference type="EMBL" id="GAI04300.1"/>
    </source>
</evidence>
<evidence type="ECO:0000256" key="1">
    <source>
        <dbReference type="ARBA" id="ARBA00022694"/>
    </source>
</evidence>
<dbReference type="GO" id="GO:0001682">
    <property type="term" value="P:tRNA 5'-leader removal"/>
    <property type="evidence" value="ECO:0007669"/>
    <property type="project" value="InterPro"/>
</dbReference>
<dbReference type="Gene3D" id="3.30.70.3250">
    <property type="entry name" value="Ribonuclease P, Pop5 subunit"/>
    <property type="match status" value="1"/>
</dbReference>
<dbReference type="GO" id="GO:0030677">
    <property type="term" value="C:ribonuclease P complex"/>
    <property type="evidence" value="ECO:0007669"/>
    <property type="project" value="InterPro"/>
</dbReference>
<sequence length="103" mass="11414">MRQRRRYIAFEFIGSGAGKGDIMRAISHSLLTHNPAFDRRMLKLVFHDVSSRQGLLRCEYRQVGELKAAMASIEKIGGRKASLVILGVSGTLKAAKRKFLGPA</sequence>
<name>X1LPG8_9ZZZZ</name>
<dbReference type="AlphaFoldDB" id="X1LPG8"/>
<dbReference type="EMBL" id="BARV01007165">
    <property type="protein sequence ID" value="GAI04300.1"/>
    <property type="molecule type" value="Genomic_DNA"/>
</dbReference>
<dbReference type="InterPro" id="IPR038085">
    <property type="entry name" value="Rnp2-like_sf"/>
</dbReference>
<organism evidence="2">
    <name type="scientific">marine sediment metagenome</name>
    <dbReference type="NCBI Taxonomy" id="412755"/>
    <lineage>
        <taxon>unclassified sequences</taxon>
        <taxon>metagenomes</taxon>
        <taxon>ecological metagenomes</taxon>
    </lineage>
</organism>
<dbReference type="InterPro" id="IPR002759">
    <property type="entry name" value="Pop5/Rpp14/Rnp2-like"/>
</dbReference>
<proteinExistence type="predicted"/>
<protein>
    <submittedName>
        <fullName evidence="2">Uncharacterized protein</fullName>
    </submittedName>
</protein>
<dbReference type="Pfam" id="PF01900">
    <property type="entry name" value="RNase_P_Rpp14"/>
    <property type="match status" value="1"/>
</dbReference>
<reference evidence="2" key="1">
    <citation type="journal article" date="2014" name="Front. Microbiol.">
        <title>High frequency of phylogenetically diverse reductive dehalogenase-homologous genes in deep subseafloor sedimentary metagenomes.</title>
        <authorList>
            <person name="Kawai M."/>
            <person name="Futagami T."/>
            <person name="Toyoda A."/>
            <person name="Takaki Y."/>
            <person name="Nishi S."/>
            <person name="Hori S."/>
            <person name="Arai W."/>
            <person name="Tsubouchi T."/>
            <person name="Morono Y."/>
            <person name="Uchiyama I."/>
            <person name="Ito T."/>
            <person name="Fujiyama A."/>
            <person name="Inagaki F."/>
            <person name="Takami H."/>
        </authorList>
    </citation>
    <scope>NUCLEOTIDE SEQUENCE</scope>
    <source>
        <strain evidence="2">Expedition CK06-06</strain>
    </source>
</reference>
<accession>X1LPG8</accession>
<gene>
    <name evidence="2" type="ORF">S06H3_14636</name>
</gene>